<comment type="similarity">
    <text evidence="2">Belongs to the TrkH potassium transport family. HKT (TC 2.A.38.3) subfamily.</text>
</comment>
<keyword evidence="7 8" id="KW-0472">Membrane</keyword>
<feature type="transmembrane region" description="Helical" evidence="8">
    <location>
        <begin position="12"/>
        <end position="34"/>
    </location>
</feature>
<name>A0AAP0MH16_9ROSI</name>
<dbReference type="EMBL" id="JBCGBO010000004">
    <property type="protein sequence ID" value="KAK9210315.1"/>
    <property type="molecule type" value="Genomic_DNA"/>
</dbReference>
<feature type="transmembrane region" description="Helical" evidence="8">
    <location>
        <begin position="41"/>
        <end position="59"/>
    </location>
</feature>
<sequence length="532" mass="60238">MKNFGSSSMKPGLIFFNCSTKISCFMSTFIFLAVKYIMNPLMLHLCYFTALSLLGYFLLSVTKPRTHSTTPKTFDVFFTSVSAATDSSMGTVEMEIFSNSQLIIMTILMLAGGEVFMSMLELFFINSKLPKHNDHLLITPSSKPTKSVEQIELNSICCSEKTDHISFDNKNKNKNNNNTILKHNSIRYLCYVVLGYFLIVHVGGLCLVLWYISLIPSAKHVLEQKGLQAETFSVFTIVSTFSNCGFVPTNENMIVFKENSGLLLLLIPQVLLGNTLYPACLRFAIWVLKKITKREECDFLLKNYREIGYDHLLSRSRSCFLAITVFGFIIVQLVIFCSLEWNSEAMDDLNFYQKLVASLFEVVNSRHTGESVLDLSIISPAILVLFVVMMYLPPYTSFLPARNCDEGDSKNCKEKEKETKSLLECLVFSQLSYLAIFIIVICITEKHKMKQDPLNFNVLSITIEVISAYGNVGFSTGYSCERQLKPEISCKDKWFGLVGKWSNGGKLILILVMFFGRIKKFNMKGGKAWKLS</sequence>
<feature type="transmembrane region" description="Helical" evidence="8">
    <location>
        <begin position="426"/>
        <end position="444"/>
    </location>
</feature>
<proteinExistence type="inferred from homology"/>
<dbReference type="InterPro" id="IPR003445">
    <property type="entry name" value="Cat_transpt"/>
</dbReference>
<dbReference type="PANTHER" id="PTHR31064">
    <property type="entry name" value="POTASSIUM TRANSPORT PROTEIN DDB_G0292412-RELATED"/>
    <property type="match status" value="1"/>
</dbReference>
<evidence type="ECO:0000256" key="3">
    <source>
        <dbReference type="ARBA" id="ARBA00022448"/>
    </source>
</evidence>
<dbReference type="PANTHER" id="PTHR31064:SF30">
    <property type="entry name" value="HIGH-AFFINITY POTASSIUM TRANSPORT PROTEIN-RELATED"/>
    <property type="match status" value="1"/>
</dbReference>
<evidence type="ECO:0000256" key="2">
    <source>
        <dbReference type="ARBA" id="ARBA00010864"/>
    </source>
</evidence>
<feature type="transmembrane region" description="Helical" evidence="8">
    <location>
        <begin position="494"/>
        <end position="515"/>
    </location>
</feature>
<evidence type="ECO:0000256" key="4">
    <source>
        <dbReference type="ARBA" id="ARBA00022692"/>
    </source>
</evidence>
<dbReference type="GO" id="GO:0015081">
    <property type="term" value="F:sodium ion transmembrane transporter activity"/>
    <property type="evidence" value="ECO:0007669"/>
    <property type="project" value="TreeGrafter"/>
</dbReference>
<keyword evidence="5 8" id="KW-1133">Transmembrane helix</keyword>
<feature type="transmembrane region" description="Helical" evidence="8">
    <location>
        <begin position="102"/>
        <end position="125"/>
    </location>
</feature>
<keyword evidence="3" id="KW-0813">Transport</keyword>
<organism evidence="9 10">
    <name type="scientific">Citrus x changshan-huyou</name>
    <dbReference type="NCBI Taxonomy" id="2935761"/>
    <lineage>
        <taxon>Eukaryota</taxon>
        <taxon>Viridiplantae</taxon>
        <taxon>Streptophyta</taxon>
        <taxon>Embryophyta</taxon>
        <taxon>Tracheophyta</taxon>
        <taxon>Spermatophyta</taxon>
        <taxon>Magnoliopsida</taxon>
        <taxon>eudicotyledons</taxon>
        <taxon>Gunneridae</taxon>
        <taxon>Pentapetalae</taxon>
        <taxon>rosids</taxon>
        <taxon>malvids</taxon>
        <taxon>Sapindales</taxon>
        <taxon>Rutaceae</taxon>
        <taxon>Aurantioideae</taxon>
        <taxon>Citrus</taxon>
    </lineage>
</organism>
<evidence type="ECO:0000313" key="10">
    <source>
        <dbReference type="Proteomes" id="UP001428341"/>
    </source>
</evidence>
<gene>
    <name evidence="9" type="ORF">WN944_002685</name>
</gene>
<keyword evidence="6" id="KW-0406">Ion transport</keyword>
<dbReference type="Pfam" id="PF02386">
    <property type="entry name" value="TrkH"/>
    <property type="match status" value="2"/>
</dbReference>
<evidence type="ECO:0000256" key="1">
    <source>
        <dbReference type="ARBA" id="ARBA00004141"/>
    </source>
</evidence>
<feature type="transmembrane region" description="Helical" evidence="8">
    <location>
        <begin position="188"/>
        <end position="212"/>
    </location>
</feature>
<evidence type="ECO:0000256" key="7">
    <source>
        <dbReference type="ARBA" id="ARBA00023136"/>
    </source>
</evidence>
<feature type="transmembrane region" description="Helical" evidence="8">
    <location>
        <begin position="262"/>
        <end position="285"/>
    </location>
</feature>
<evidence type="ECO:0000313" key="9">
    <source>
        <dbReference type="EMBL" id="KAK9210315.1"/>
    </source>
</evidence>
<evidence type="ECO:0000256" key="5">
    <source>
        <dbReference type="ARBA" id="ARBA00022989"/>
    </source>
</evidence>
<comment type="caution">
    <text evidence="9">The sequence shown here is derived from an EMBL/GenBank/DDBJ whole genome shotgun (WGS) entry which is preliminary data.</text>
</comment>
<dbReference type="AlphaFoldDB" id="A0AAP0MH16"/>
<accession>A0AAP0MH16</accession>
<protein>
    <submittedName>
        <fullName evidence="9">Uncharacterized protein</fullName>
    </submittedName>
</protein>
<feature type="transmembrane region" description="Helical" evidence="8">
    <location>
        <begin position="372"/>
        <end position="392"/>
    </location>
</feature>
<evidence type="ECO:0000256" key="8">
    <source>
        <dbReference type="SAM" id="Phobius"/>
    </source>
</evidence>
<dbReference type="GO" id="GO:0005886">
    <property type="term" value="C:plasma membrane"/>
    <property type="evidence" value="ECO:0007669"/>
    <property type="project" value="TreeGrafter"/>
</dbReference>
<comment type="subcellular location">
    <subcellularLocation>
        <location evidence="1">Membrane</location>
        <topology evidence="1">Multi-pass membrane protein</topology>
    </subcellularLocation>
</comment>
<dbReference type="Proteomes" id="UP001428341">
    <property type="component" value="Unassembled WGS sequence"/>
</dbReference>
<evidence type="ECO:0000256" key="6">
    <source>
        <dbReference type="ARBA" id="ARBA00023065"/>
    </source>
</evidence>
<dbReference type="InterPro" id="IPR051143">
    <property type="entry name" value="TrkH_K-transport"/>
</dbReference>
<feature type="transmembrane region" description="Helical" evidence="8">
    <location>
        <begin position="320"/>
        <end position="339"/>
    </location>
</feature>
<keyword evidence="10" id="KW-1185">Reference proteome</keyword>
<reference evidence="9 10" key="1">
    <citation type="submission" date="2024-05" db="EMBL/GenBank/DDBJ databases">
        <title>Haplotype-resolved chromosome-level genome assembly of Huyou (Citrus changshanensis).</title>
        <authorList>
            <person name="Miao C."/>
            <person name="Chen W."/>
            <person name="Wu Y."/>
            <person name="Wang L."/>
            <person name="Zhao S."/>
            <person name="Grierson D."/>
            <person name="Xu C."/>
            <person name="Chen K."/>
        </authorList>
    </citation>
    <scope>NUCLEOTIDE SEQUENCE [LARGE SCALE GENOMIC DNA]</scope>
    <source>
        <strain evidence="9">01-14</strain>
        <tissue evidence="9">Leaf</tissue>
    </source>
</reference>
<keyword evidence="4 8" id="KW-0812">Transmembrane</keyword>